<name>A0AAE1RFQ3_9SOLA</name>
<evidence type="ECO:0000313" key="1">
    <source>
        <dbReference type="EMBL" id="KAK4351389.1"/>
    </source>
</evidence>
<organism evidence="1 2">
    <name type="scientific">Anisodus tanguticus</name>
    <dbReference type="NCBI Taxonomy" id="243964"/>
    <lineage>
        <taxon>Eukaryota</taxon>
        <taxon>Viridiplantae</taxon>
        <taxon>Streptophyta</taxon>
        <taxon>Embryophyta</taxon>
        <taxon>Tracheophyta</taxon>
        <taxon>Spermatophyta</taxon>
        <taxon>Magnoliopsida</taxon>
        <taxon>eudicotyledons</taxon>
        <taxon>Gunneridae</taxon>
        <taxon>Pentapetalae</taxon>
        <taxon>asterids</taxon>
        <taxon>lamiids</taxon>
        <taxon>Solanales</taxon>
        <taxon>Solanaceae</taxon>
        <taxon>Solanoideae</taxon>
        <taxon>Hyoscyameae</taxon>
        <taxon>Anisodus</taxon>
    </lineage>
</organism>
<proteinExistence type="predicted"/>
<dbReference type="Proteomes" id="UP001291623">
    <property type="component" value="Unassembled WGS sequence"/>
</dbReference>
<dbReference type="EMBL" id="JAVYJV010000016">
    <property type="protein sequence ID" value="KAK4351389.1"/>
    <property type="molecule type" value="Genomic_DNA"/>
</dbReference>
<gene>
    <name evidence="1" type="ORF">RND71_030702</name>
</gene>
<protein>
    <submittedName>
        <fullName evidence="1">Uncharacterized protein</fullName>
    </submittedName>
</protein>
<accession>A0AAE1RFQ3</accession>
<sequence length="139" mass="15891">MWPLYVLLSKFSRTGEERAQGSGRDHLSWIEYFLYKRSAGTNKCPNTVLSCSSFCEVPHLNQLHTWDCGLACVLMVLRTLGIKDCDMQELEELCCTTSHSWLEDICISDFCNDHPGYSGEKHLLVVYAFRVFVSAFPIE</sequence>
<dbReference type="Gene3D" id="3.90.70.10">
    <property type="entry name" value="Cysteine proteinases"/>
    <property type="match status" value="1"/>
</dbReference>
<dbReference type="AlphaFoldDB" id="A0AAE1RFQ3"/>
<dbReference type="Pfam" id="PF09778">
    <property type="entry name" value="Guanylate_cyc_2"/>
    <property type="match status" value="1"/>
</dbReference>
<comment type="caution">
    <text evidence="1">The sequence shown here is derived from an EMBL/GenBank/DDBJ whole genome shotgun (WGS) entry which is preliminary data.</text>
</comment>
<evidence type="ECO:0000313" key="2">
    <source>
        <dbReference type="Proteomes" id="UP001291623"/>
    </source>
</evidence>
<dbReference type="PANTHER" id="PTHR31400">
    <property type="entry name" value="GUANYLYL CYCLASE DOMAIN CONTAINING PROTEIN 1 GUCD1"/>
    <property type="match status" value="1"/>
</dbReference>
<dbReference type="InterPro" id="IPR018616">
    <property type="entry name" value="GUCD1"/>
</dbReference>
<keyword evidence="2" id="KW-1185">Reference proteome</keyword>
<dbReference type="PANTHER" id="PTHR31400:SF1">
    <property type="entry name" value="PROTEIN GUCD1"/>
    <property type="match status" value="1"/>
</dbReference>
<reference evidence="1" key="1">
    <citation type="submission" date="2023-12" db="EMBL/GenBank/DDBJ databases">
        <title>Genome assembly of Anisodus tanguticus.</title>
        <authorList>
            <person name="Wang Y.-J."/>
        </authorList>
    </citation>
    <scope>NUCLEOTIDE SEQUENCE</scope>
    <source>
        <strain evidence="1">KB-2021</strain>
        <tissue evidence="1">Leaf</tissue>
    </source>
</reference>